<keyword evidence="2" id="KW-1185">Reference proteome</keyword>
<reference evidence="1 2" key="1">
    <citation type="submission" date="2015-07" db="EMBL/GenBank/DDBJ databases">
        <title>Comparative genomics of the Sigatoka disease complex on banana suggests a link between parallel evolutionary changes in Pseudocercospora fijiensis and Pseudocercospora eumusae and increased virulence on the banana host.</title>
        <authorList>
            <person name="Chang T.-C."/>
            <person name="Salvucci A."/>
            <person name="Crous P.W."/>
            <person name="Stergiopoulos I."/>
        </authorList>
    </citation>
    <scope>NUCLEOTIDE SEQUENCE [LARGE SCALE GENOMIC DNA]</scope>
    <source>
        <strain evidence="1 2">CBS 116634</strain>
    </source>
</reference>
<dbReference type="EMBL" id="LFZO01000008">
    <property type="protein sequence ID" value="KXT18308.1"/>
    <property type="molecule type" value="Genomic_DNA"/>
</dbReference>
<comment type="caution">
    <text evidence="1">The sequence shown here is derived from an EMBL/GenBank/DDBJ whole genome shotgun (WGS) entry which is preliminary data.</text>
</comment>
<evidence type="ECO:0000313" key="2">
    <source>
        <dbReference type="Proteomes" id="UP000073492"/>
    </source>
</evidence>
<dbReference type="AlphaFoldDB" id="A0A139IU63"/>
<gene>
    <name evidence="1" type="ORF">AC579_975</name>
</gene>
<evidence type="ECO:0000313" key="1">
    <source>
        <dbReference type="EMBL" id="KXT18308.1"/>
    </source>
</evidence>
<accession>A0A139IU63</accession>
<dbReference type="OrthoDB" id="62952at2759"/>
<dbReference type="Proteomes" id="UP000073492">
    <property type="component" value="Unassembled WGS sequence"/>
</dbReference>
<sequence>MQSAARAPTDLDLSTEPAVAILPTGFLDLPAELRSRIYELISDHNITVPVLPWRPPPVLSVNGAKDLESQSGSTGGFTSSIDHTIRTLHQTRNAWPCASSTARFTMKHPPYSTPTYDSRHDRSPGLTGWTSGYSSPSVCLVQSLRSSNVSGSTRAFCPPLSTHAVY</sequence>
<organism evidence="1 2">
    <name type="scientific">Pseudocercospora musae</name>
    <dbReference type="NCBI Taxonomy" id="113226"/>
    <lineage>
        <taxon>Eukaryota</taxon>
        <taxon>Fungi</taxon>
        <taxon>Dikarya</taxon>
        <taxon>Ascomycota</taxon>
        <taxon>Pezizomycotina</taxon>
        <taxon>Dothideomycetes</taxon>
        <taxon>Dothideomycetidae</taxon>
        <taxon>Mycosphaerellales</taxon>
        <taxon>Mycosphaerellaceae</taxon>
        <taxon>Pseudocercospora</taxon>
    </lineage>
</organism>
<protein>
    <submittedName>
        <fullName evidence="1">Uncharacterized protein</fullName>
    </submittedName>
</protein>
<proteinExistence type="predicted"/>
<name>A0A139IU63_9PEZI</name>